<organism evidence="15 16">
    <name type="scientific">Comamonas resistens</name>
    <dbReference type="NCBI Taxonomy" id="3046670"/>
    <lineage>
        <taxon>Bacteria</taxon>
        <taxon>Pseudomonadati</taxon>
        <taxon>Pseudomonadota</taxon>
        <taxon>Betaproteobacteria</taxon>
        <taxon>Burkholderiales</taxon>
        <taxon>Comamonadaceae</taxon>
        <taxon>Comamonas</taxon>
    </lineage>
</organism>
<dbReference type="EMBL" id="CP125947">
    <property type="protein sequence ID" value="WHS66115.1"/>
    <property type="molecule type" value="Genomic_DNA"/>
</dbReference>
<evidence type="ECO:0000259" key="14">
    <source>
        <dbReference type="PROSITE" id="PS50109"/>
    </source>
</evidence>
<dbReference type="SMART" id="SM00388">
    <property type="entry name" value="HisKA"/>
    <property type="match status" value="1"/>
</dbReference>
<feature type="transmembrane region" description="Helical" evidence="13">
    <location>
        <begin position="406"/>
        <end position="425"/>
    </location>
</feature>
<keyword evidence="5" id="KW-0808">Transferase</keyword>
<dbReference type="RefSeq" id="WP_283487210.1">
    <property type="nucleotide sequence ID" value="NZ_CP125947.1"/>
</dbReference>
<keyword evidence="8 15" id="KW-0418">Kinase</keyword>
<dbReference type="Gene3D" id="1.20.120.620">
    <property type="entry name" value="Backbone structure of the membrane domain of e. Coli histidine kinase receptor kdpd"/>
    <property type="match status" value="1"/>
</dbReference>
<dbReference type="InterPro" id="IPR025201">
    <property type="entry name" value="KdpD_TM"/>
</dbReference>
<dbReference type="SUPFAM" id="SSF55781">
    <property type="entry name" value="GAF domain-like"/>
    <property type="match status" value="1"/>
</dbReference>
<dbReference type="InterPro" id="IPR003852">
    <property type="entry name" value="Sig_transdc_His_kinase_KdpD_N"/>
</dbReference>
<dbReference type="Pfam" id="PF02518">
    <property type="entry name" value="HATPase_c"/>
    <property type="match status" value="1"/>
</dbReference>
<dbReference type="Gene3D" id="3.40.50.300">
    <property type="entry name" value="P-loop containing nucleotide triphosphate hydrolases"/>
    <property type="match status" value="1"/>
</dbReference>
<evidence type="ECO:0000313" key="15">
    <source>
        <dbReference type="EMBL" id="WHS66115.1"/>
    </source>
</evidence>
<feature type="domain" description="Histidine kinase" evidence="14">
    <location>
        <begin position="677"/>
        <end position="889"/>
    </location>
</feature>
<feature type="transmembrane region" description="Helical" evidence="13">
    <location>
        <begin position="485"/>
        <end position="505"/>
    </location>
</feature>
<feature type="transmembrane region" description="Helical" evidence="13">
    <location>
        <begin position="457"/>
        <end position="473"/>
    </location>
</feature>
<dbReference type="InterPro" id="IPR003594">
    <property type="entry name" value="HATPase_dom"/>
</dbReference>
<dbReference type="Gene3D" id="1.10.287.130">
    <property type="match status" value="1"/>
</dbReference>
<dbReference type="InterPro" id="IPR036890">
    <property type="entry name" value="HATPase_C_sf"/>
</dbReference>
<dbReference type="GO" id="GO:0016301">
    <property type="term" value="F:kinase activity"/>
    <property type="evidence" value="ECO:0007669"/>
    <property type="project" value="UniProtKB-KW"/>
</dbReference>
<evidence type="ECO:0000256" key="2">
    <source>
        <dbReference type="ARBA" id="ARBA00004141"/>
    </source>
</evidence>
<sequence>MPISHSPPLAPRPDPDALVAQLQAEQHLATRGKLRIYFGSNAGVGKTYAMLAAAQRERQAGHEVLVGLVETHGRAETEQQLHGLEQLPRQHLPYQGRQLSEFDLDAALQRHPEILLLDELAHSNVPGARHPKRCQDAEELLAAGINVWTTLNVQHLESLNDVVGGIVGIKVHETVPDQVFDNADEVIVVDIPPEELLKRLKAGKVYPLEQAERASHNFFRLGNLLALRELALRRTADRVDEDMRDYRRERSIGDVWPARERLLVGVGGHAGDDALVRQVARLARRLEADWMVVYVDAPERQHRPRRAQEGVLKTLALAARLGADTATIPGANVAQALVAFARERNASHLVLARMQRRVSRWLPWAAASLPEQIARLDPGLDVLVLSPPLPKNESAARKPGIDRKPIAWVGYVGATLACFAATAVAELLLQVFEPANVVMLFLLVVVLSALRWGRGPGAWAALLAVLCFDYYFVPPRDSFSVNDTQYLFTFSLMLGVALVCGQLMARLRHEARVAAERERRAGALARLARDLSGALTQEQVAQIALSTVSGVFDAQTGLQLPDAQESLHAVAGSEGSMDTSIARWSMEHGQPAGQGTDTLAASPALYVPLMAPVRVRGVLVLHLRKPQQLDVPEERRLLDACASQIALALERVHFVEVAQQTQVAMEGERLRNTLLSAVSHDLRTPLTSILGAAQTALPHAGQGVAHEMLEQIHNQAQALQQLVDNLLAMARLQQGGVHLKREWLPVAELVGSALQQLRGRLQGHLVQTRLGVDLPLLQVDPVLMERVLVNLLDNAAKYTPAGTTITISAQVEGTDCLLVLQDNGPGLPGHLAAEQLFEPFMRGVTESAVSGMGLGLTLAQRIVEAHGGSLQAESSAAGTVFSIRLPVPKQPQLDDDLGE</sequence>
<dbReference type="CDD" id="cd00082">
    <property type="entry name" value="HisKA"/>
    <property type="match status" value="1"/>
</dbReference>
<evidence type="ECO:0000256" key="8">
    <source>
        <dbReference type="ARBA" id="ARBA00022777"/>
    </source>
</evidence>
<evidence type="ECO:0000256" key="1">
    <source>
        <dbReference type="ARBA" id="ARBA00000085"/>
    </source>
</evidence>
<keyword evidence="11" id="KW-0902">Two-component regulatory system</keyword>
<evidence type="ECO:0000256" key="11">
    <source>
        <dbReference type="ARBA" id="ARBA00023012"/>
    </source>
</evidence>
<evidence type="ECO:0000313" key="16">
    <source>
        <dbReference type="Proteomes" id="UP001240697"/>
    </source>
</evidence>
<dbReference type="InterPro" id="IPR014729">
    <property type="entry name" value="Rossmann-like_a/b/a_fold"/>
</dbReference>
<dbReference type="Pfam" id="PF13492">
    <property type="entry name" value="GAF_3"/>
    <property type="match status" value="1"/>
</dbReference>
<evidence type="ECO:0000256" key="10">
    <source>
        <dbReference type="ARBA" id="ARBA00022989"/>
    </source>
</evidence>
<feature type="transmembrane region" description="Helical" evidence="13">
    <location>
        <begin position="431"/>
        <end position="450"/>
    </location>
</feature>
<dbReference type="PROSITE" id="PS50109">
    <property type="entry name" value="HIS_KIN"/>
    <property type="match status" value="1"/>
</dbReference>
<dbReference type="SUPFAM" id="SSF47384">
    <property type="entry name" value="Homodimeric domain of signal transducing histidine kinase"/>
    <property type="match status" value="1"/>
</dbReference>
<dbReference type="InterPro" id="IPR038318">
    <property type="entry name" value="KdpD_sf"/>
</dbReference>
<dbReference type="EC" id="2.7.13.3" evidence="3"/>
<keyword evidence="7" id="KW-0547">Nucleotide-binding</keyword>
<accession>A0ABY8SSS2</accession>
<evidence type="ECO:0000256" key="3">
    <source>
        <dbReference type="ARBA" id="ARBA00012438"/>
    </source>
</evidence>
<dbReference type="Pfam" id="PF13493">
    <property type="entry name" value="DUF4118"/>
    <property type="match status" value="1"/>
</dbReference>
<dbReference type="Gene3D" id="3.30.565.10">
    <property type="entry name" value="Histidine kinase-like ATPase, C-terminal domain"/>
    <property type="match status" value="1"/>
</dbReference>
<dbReference type="InterPro" id="IPR003661">
    <property type="entry name" value="HisK_dim/P_dom"/>
</dbReference>
<dbReference type="SUPFAM" id="SSF52402">
    <property type="entry name" value="Adenine nucleotide alpha hydrolases-like"/>
    <property type="match status" value="1"/>
</dbReference>
<dbReference type="SMART" id="SM00387">
    <property type="entry name" value="HATPase_c"/>
    <property type="match status" value="1"/>
</dbReference>
<evidence type="ECO:0000256" key="4">
    <source>
        <dbReference type="ARBA" id="ARBA00022553"/>
    </source>
</evidence>
<evidence type="ECO:0000256" key="13">
    <source>
        <dbReference type="SAM" id="Phobius"/>
    </source>
</evidence>
<keyword evidence="6 13" id="KW-0812">Transmembrane</keyword>
<protein>
    <recommendedName>
        <fullName evidence="3">histidine kinase</fullName>
        <ecNumber evidence="3">2.7.13.3</ecNumber>
    </recommendedName>
</protein>
<dbReference type="InterPro" id="IPR036097">
    <property type="entry name" value="HisK_dim/P_sf"/>
</dbReference>
<dbReference type="PANTHER" id="PTHR45569">
    <property type="entry name" value="SENSOR PROTEIN KDPD"/>
    <property type="match status" value="1"/>
</dbReference>
<dbReference type="Pfam" id="PF00512">
    <property type="entry name" value="HisKA"/>
    <property type="match status" value="1"/>
</dbReference>
<dbReference type="PRINTS" id="PR00344">
    <property type="entry name" value="BCTRLSENSOR"/>
</dbReference>
<evidence type="ECO:0000256" key="6">
    <source>
        <dbReference type="ARBA" id="ARBA00022692"/>
    </source>
</evidence>
<evidence type="ECO:0000256" key="12">
    <source>
        <dbReference type="ARBA" id="ARBA00023136"/>
    </source>
</evidence>
<keyword evidence="16" id="KW-1185">Reference proteome</keyword>
<keyword evidence="4" id="KW-0597">Phosphoprotein</keyword>
<keyword evidence="9" id="KW-0067">ATP-binding</keyword>
<dbReference type="InterPro" id="IPR052023">
    <property type="entry name" value="Histidine_kinase_KdpD"/>
</dbReference>
<dbReference type="InterPro" id="IPR005467">
    <property type="entry name" value="His_kinase_dom"/>
</dbReference>
<dbReference type="CDD" id="cd00075">
    <property type="entry name" value="HATPase"/>
    <property type="match status" value="1"/>
</dbReference>
<dbReference type="Gene3D" id="3.30.450.40">
    <property type="match status" value="1"/>
</dbReference>
<dbReference type="InterPro" id="IPR029016">
    <property type="entry name" value="GAF-like_dom_sf"/>
</dbReference>
<evidence type="ECO:0000256" key="7">
    <source>
        <dbReference type="ARBA" id="ARBA00022741"/>
    </source>
</evidence>
<dbReference type="InterPro" id="IPR027417">
    <property type="entry name" value="P-loop_NTPase"/>
</dbReference>
<dbReference type="Proteomes" id="UP001240697">
    <property type="component" value="Chromosome"/>
</dbReference>
<comment type="subcellular location">
    <subcellularLocation>
        <location evidence="2">Membrane</location>
        <topology evidence="2">Multi-pass membrane protein</topology>
    </subcellularLocation>
</comment>
<evidence type="ECO:0000256" key="5">
    <source>
        <dbReference type="ARBA" id="ARBA00022679"/>
    </source>
</evidence>
<name>A0ABY8SSS2_9BURK</name>
<gene>
    <name evidence="15" type="ORF">QMY55_02920</name>
</gene>
<comment type="catalytic activity">
    <reaction evidence="1">
        <text>ATP + protein L-histidine = ADP + protein N-phospho-L-histidine.</text>
        <dbReference type="EC" id="2.7.13.3"/>
    </reaction>
</comment>
<reference evidence="15 16" key="1">
    <citation type="submission" date="2023-05" db="EMBL/GenBank/DDBJ databases">
        <authorList>
            <person name="Yin Y."/>
            <person name="Lu Z."/>
        </authorList>
    </citation>
    <scope>NUCLEOTIDE SEQUENCE [LARGE SCALE GENOMIC DNA]</scope>
    <source>
        <strain evidence="15 16">ZM22</strain>
    </source>
</reference>
<keyword evidence="10 13" id="KW-1133">Transmembrane helix</keyword>
<dbReference type="Gene3D" id="3.40.50.620">
    <property type="entry name" value="HUPs"/>
    <property type="match status" value="1"/>
</dbReference>
<dbReference type="InterPro" id="IPR004358">
    <property type="entry name" value="Sig_transdc_His_kin-like_C"/>
</dbReference>
<dbReference type="SUPFAM" id="SSF55874">
    <property type="entry name" value="ATPase domain of HSP90 chaperone/DNA topoisomerase II/histidine kinase"/>
    <property type="match status" value="1"/>
</dbReference>
<dbReference type="InterPro" id="IPR003018">
    <property type="entry name" value="GAF"/>
</dbReference>
<evidence type="ECO:0000256" key="9">
    <source>
        <dbReference type="ARBA" id="ARBA00022840"/>
    </source>
</evidence>
<dbReference type="PANTHER" id="PTHR45569:SF1">
    <property type="entry name" value="SENSOR PROTEIN KDPD"/>
    <property type="match status" value="1"/>
</dbReference>
<proteinExistence type="predicted"/>
<dbReference type="Pfam" id="PF02702">
    <property type="entry name" value="KdpD"/>
    <property type="match status" value="1"/>
</dbReference>
<keyword evidence="12 13" id="KW-0472">Membrane</keyword>